<evidence type="ECO:0000259" key="7">
    <source>
        <dbReference type="Pfam" id="PF04542"/>
    </source>
</evidence>
<dbReference type="Gene3D" id="1.10.10.10">
    <property type="entry name" value="Winged helix-like DNA-binding domain superfamily/Winged helix DNA-binding domain"/>
    <property type="match status" value="1"/>
</dbReference>
<feature type="domain" description="RNA polymerase sigma-70 region 2" evidence="7">
    <location>
        <begin position="26"/>
        <end position="94"/>
    </location>
</feature>
<keyword evidence="3" id="KW-0731">Sigma factor</keyword>
<dbReference type="InterPro" id="IPR007630">
    <property type="entry name" value="RNA_pol_sigma70_r4"/>
</dbReference>
<dbReference type="AlphaFoldDB" id="A0AAD1NWL9"/>
<dbReference type="InterPro" id="IPR036388">
    <property type="entry name" value="WH-like_DNA-bd_sf"/>
</dbReference>
<evidence type="ECO:0000256" key="2">
    <source>
        <dbReference type="ARBA" id="ARBA00023015"/>
    </source>
</evidence>
<evidence type="ECO:0000256" key="3">
    <source>
        <dbReference type="ARBA" id="ARBA00023082"/>
    </source>
</evidence>
<dbReference type="CDD" id="cd06171">
    <property type="entry name" value="Sigma70_r4"/>
    <property type="match status" value="1"/>
</dbReference>
<keyword evidence="4" id="KW-0238">DNA-binding</keyword>
<keyword evidence="2" id="KW-0805">Transcription regulation</keyword>
<evidence type="ECO:0000256" key="5">
    <source>
        <dbReference type="ARBA" id="ARBA00023163"/>
    </source>
</evidence>
<dbReference type="InterPro" id="IPR007627">
    <property type="entry name" value="RNA_pol_sigma70_r2"/>
</dbReference>
<proteinExistence type="inferred from homology"/>
<comment type="similarity">
    <text evidence="1">Belongs to the sigma-70 factor family. ECF subfamily.</text>
</comment>
<evidence type="ECO:0000256" key="6">
    <source>
        <dbReference type="SAM" id="MobiDB-lite"/>
    </source>
</evidence>
<dbReference type="Gene3D" id="1.10.1740.10">
    <property type="match status" value="1"/>
</dbReference>
<evidence type="ECO:0000313" key="9">
    <source>
        <dbReference type="EMBL" id="BCZ86438.1"/>
    </source>
</evidence>
<keyword evidence="5" id="KW-0804">Transcription</keyword>
<dbReference type="SUPFAM" id="SSF88659">
    <property type="entry name" value="Sigma3 and sigma4 domains of RNA polymerase sigma factors"/>
    <property type="match status" value="1"/>
</dbReference>
<dbReference type="SUPFAM" id="SSF88946">
    <property type="entry name" value="Sigma2 domain of RNA polymerase sigma factors"/>
    <property type="match status" value="1"/>
</dbReference>
<dbReference type="InterPro" id="IPR039425">
    <property type="entry name" value="RNA_pol_sigma-70-like"/>
</dbReference>
<dbReference type="RefSeq" id="WP_223968883.1">
    <property type="nucleotide sequence ID" value="NZ_AP024926.1"/>
</dbReference>
<feature type="region of interest" description="Disordered" evidence="6">
    <location>
        <begin position="92"/>
        <end position="112"/>
    </location>
</feature>
<dbReference type="Proteomes" id="UP000825379">
    <property type="component" value="Chromosome"/>
</dbReference>
<reference evidence="9" key="1">
    <citation type="submission" date="2021-07" db="EMBL/GenBank/DDBJ databases">
        <title>Complete genome sequences of four Thermus thermophilus strains isolated from Arima Hot Spring in Japan.</title>
        <authorList>
            <person name="Tomariguchi N."/>
            <person name="Ueno Y."/>
            <person name="Miyazaki K."/>
        </authorList>
    </citation>
    <scope>NUCLEOTIDE SEQUENCE</scope>
    <source>
        <strain evidence="9">AA1-1</strain>
    </source>
</reference>
<dbReference type="InterPro" id="IPR013324">
    <property type="entry name" value="RNA_pol_sigma_r3/r4-like"/>
</dbReference>
<dbReference type="NCBIfam" id="TIGR02937">
    <property type="entry name" value="sigma70-ECF"/>
    <property type="match status" value="1"/>
</dbReference>
<dbReference type="PANTHER" id="PTHR43133">
    <property type="entry name" value="RNA POLYMERASE ECF-TYPE SIGMA FACTO"/>
    <property type="match status" value="1"/>
</dbReference>
<dbReference type="GO" id="GO:0006352">
    <property type="term" value="P:DNA-templated transcription initiation"/>
    <property type="evidence" value="ECO:0007669"/>
    <property type="project" value="InterPro"/>
</dbReference>
<dbReference type="GO" id="GO:0016987">
    <property type="term" value="F:sigma factor activity"/>
    <property type="evidence" value="ECO:0007669"/>
    <property type="project" value="UniProtKB-KW"/>
</dbReference>
<sequence length="185" mass="21310">MQDLEPILHHLLRRLALGEEAALEELYRALAPKVFALLLRMLGSREEAEEVLQDTFLRVYREASRYDPARGAAKAFVYTVARNLALSRLRRQRREPPKDLSLDPQDPEGEREEALGFWERGQEERVLAARALESLSSEERVLLEEVFYKGLSHRELAERTGLPLGTVKARIRRALLKLRQLLGEV</sequence>
<evidence type="ECO:0000256" key="4">
    <source>
        <dbReference type="ARBA" id="ARBA00023125"/>
    </source>
</evidence>
<name>A0AAD1NWL9_THETH</name>
<evidence type="ECO:0000313" key="10">
    <source>
        <dbReference type="Proteomes" id="UP000825379"/>
    </source>
</evidence>
<dbReference type="EMBL" id="AP024926">
    <property type="protein sequence ID" value="BCZ86438.1"/>
    <property type="molecule type" value="Genomic_DNA"/>
</dbReference>
<accession>A0AAD1NWL9</accession>
<dbReference type="Pfam" id="PF04545">
    <property type="entry name" value="Sigma70_r4"/>
    <property type="match status" value="1"/>
</dbReference>
<feature type="domain" description="RNA polymerase sigma-70 region 4" evidence="8">
    <location>
        <begin position="131"/>
        <end position="180"/>
    </location>
</feature>
<evidence type="ECO:0000259" key="8">
    <source>
        <dbReference type="Pfam" id="PF04545"/>
    </source>
</evidence>
<protein>
    <submittedName>
        <fullName evidence="9">RNA polymerase sigma E protein</fullName>
    </submittedName>
</protein>
<dbReference type="GO" id="GO:0003677">
    <property type="term" value="F:DNA binding"/>
    <property type="evidence" value="ECO:0007669"/>
    <property type="project" value="UniProtKB-KW"/>
</dbReference>
<dbReference type="Pfam" id="PF04542">
    <property type="entry name" value="Sigma70_r2"/>
    <property type="match status" value="1"/>
</dbReference>
<dbReference type="InterPro" id="IPR014284">
    <property type="entry name" value="RNA_pol_sigma-70_dom"/>
</dbReference>
<evidence type="ECO:0000256" key="1">
    <source>
        <dbReference type="ARBA" id="ARBA00010641"/>
    </source>
</evidence>
<dbReference type="InterPro" id="IPR013325">
    <property type="entry name" value="RNA_pol_sigma_r2"/>
</dbReference>
<gene>
    <name evidence="9" type="ORF">TthAA11_06200</name>
</gene>
<organism evidence="9 10">
    <name type="scientific">Thermus thermophilus</name>
    <dbReference type="NCBI Taxonomy" id="274"/>
    <lineage>
        <taxon>Bacteria</taxon>
        <taxon>Thermotogati</taxon>
        <taxon>Deinococcota</taxon>
        <taxon>Deinococci</taxon>
        <taxon>Thermales</taxon>
        <taxon>Thermaceae</taxon>
        <taxon>Thermus</taxon>
    </lineage>
</organism>
<dbReference type="PANTHER" id="PTHR43133:SF62">
    <property type="entry name" value="RNA POLYMERASE SIGMA FACTOR SIGZ"/>
    <property type="match status" value="1"/>
</dbReference>